<evidence type="ECO:0000313" key="7">
    <source>
        <dbReference type="EMBL" id="MBR0575666.1"/>
    </source>
</evidence>
<keyword evidence="8" id="KW-1185">Reference proteome</keyword>
<dbReference type="PANTHER" id="PTHR12835:SF5">
    <property type="entry name" value="BIOTIN--PROTEIN LIGASE"/>
    <property type="match status" value="1"/>
</dbReference>
<dbReference type="EC" id="6.3.4.15" evidence="5"/>
<comment type="caution">
    <text evidence="7">The sequence shown here is derived from an EMBL/GenBank/DDBJ whole genome shotgun (WGS) entry which is preliminary data.</text>
</comment>
<dbReference type="GO" id="GO:0003677">
    <property type="term" value="F:DNA binding"/>
    <property type="evidence" value="ECO:0007669"/>
    <property type="project" value="UniProtKB-UniRule"/>
</dbReference>
<dbReference type="SUPFAM" id="SSF50037">
    <property type="entry name" value="C-terminal domain of transcriptional repressors"/>
    <property type="match status" value="1"/>
</dbReference>
<keyword evidence="2 5" id="KW-0547">Nucleotide-binding</keyword>
<feature type="binding site" evidence="5">
    <location>
        <position position="115"/>
    </location>
    <ligand>
        <name>biotin</name>
        <dbReference type="ChEBI" id="CHEBI:57586"/>
    </ligand>
</feature>
<keyword evidence="5" id="KW-0238">DNA-binding</keyword>
<dbReference type="Pfam" id="PF08279">
    <property type="entry name" value="HTH_11"/>
    <property type="match status" value="1"/>
</dbReference>
<dbReference type="SUPFAM" id="SSF46785">
    <property type="entry name" value="Winged helix' DNA-binding domain"/>
    <property type="match status" value="1"/>
</dbReference>
<dbReference type="GO" id="GO:0009249">
    <property type="term" value="P:protein lipoylation"/>
    <property type="evidence" value="ECO:0007669"/>
    <property type="project" value="UniProtKB-ARBA"/>
</dbReference>
<dbReference type="InterPro" id="IPR004408">
    <property type="entry name" value="Biotin_CoA_COase_ligase"/>
</dbReference>
<dbReference type="Gene3D" id="3.30.930.10">
    <property type="entry name" value="Bira Bifunctional Protein, Domain 2"/>
    <property type="match status" value="1"/>
</dbReference>
<proteinExistence type="inferred from homology"/>
<dbReference type="GO" id="GO:0016740">
    <property type="term" value="F:transferase activity"/>
    <property type="evidence" value="ECO:0007669"/>
    <property type="project" value="UniProtKB-ARBA"/>
</dbReference>
<evidence type="ECO:0000256" key="5">
    <source>
        <dbReference type="HAMAP-Rule" id="MF_00978"/>
    </source>
</evidence>
<dbReference type="InterPro" id="IPR013196">
    <property type="entry name" value="HTH_11"/>
</dbReference>
<accession>A0A941HPQ0</accession>
<keyword evidence="1 5" id="KW-0436">Ligase</keyword>
<comment type="function">
    <text evidence="5">Acts both as a biotin--[acetyl-CoA-carboxylase] ligase and a repressor.</text>
</comment>
<dbReference type="Gene3D" id="2.30.30.100">
    <property type="match status" value="1"/>
</dbReference>
<dbReference type="InterPro" id="IPR045864">
    <property type="entry name" value="aa-tRNA-synth_II/BPL/LPL"/>
</dbReference>
<dbReference type="GO" id="GO:0006355">
    <property type="term" value="P:regulation of DNA-templated transcription"/>
    <property type="evidence" value="ECO:0007669"/>
    <property type="project" value="UniProtKB-UniRule"/>
</dbReference>
<dbReference type="InterPro" id="IPR008988">
    <property type="entry name" value="Transcriptional_repressor_C"/>
</dbReference>
<name>A0A941HPQ0_9CLOT</name>
<feature type="binding site" evidence="5">
    <location>
        <begin position="119"/>
        <end position="121"/>
    </location>
    <ligand>
        <name>biotin</name>
        <dbReference type="ChEBI" id="CHEBI:57586"/>
    </ligand>
</feature>
<dbReference type="InterPro" id="IPR004143">
    <property type="entry name" value="BPL_LPL_catalytic"/>
</dbReference>
<evidence type="ECO:0000256" key="3">
    <source>
        <dbReference type="ARBA" id="ARBA00022840"/>
    </source>
</evidence>
<evidence type="ECO:0000256" key="4">
    <source>
        <dbReference type="ARBA" id="ARBA00023267"/>
    </source>
</evidence>
<dbReference type="Proteomes" id="UP000675379">
    <property type="component" value="Unassembled WGS sequence"/>
</dbReference>
<dbReference type="NCBIfam" id="TIGR00121">
    <property type="entry name" value="birA_ligase"/>
    <property type="match status" value="1"/>
</dbReference>
<gene>
    <name evidence="5" type="primary">birA</name>
    <name evidence="7" type="ORF">KCG48_04840</name>
</gene>
<dbReference type="HAMAP" id="MF_00978">
    <property type="entry name" value="Bifunct_BirA"/>
    <property type="match status" value="1"/>
</dbReference>
<keyword evidence="5" id="KW-0805">Transcription regulation</keyword>
<sequence length="325" mass="36177">MSSRKILKILEEHKGEILSGIHLAQELGLSRNAIWKGINTLKEEGYLIESVKNKGYRLLPESDSLSESEIRLKLQPQAPHYQFILLDEVPSTNSYLKENRESHLENNTVVLAKVQTQGRGRLGKTFHSEDKGGIYLSLYKNENLTDYDIGLLTIATALAVSDTLDETAQVNTGIKWVNDLYLQGKKIAGILTEGTLEMETGSLSSFIIGIGINVNVDAFPEELTDIASSLSLLTKKTYSRNEIIAALLSTLESYLLLTKTDPKGLLARYREKLLFVGETIEVFRGKDTFQGTLQTVNDEGHLVVDCQGQRKTFNSGEISIRKAKN</sequence>
<dbReference type="EMBL" id="JAGSCS010000004">
    <property type="protein sequence ID" value="MBR0575666.1"/>
    <property type="molecule type" value="Genomic_DNA"/>
</dbReference>
<feature type="binding site" evidence="5">
    <location>
        <begin position="91"/>
        <end position="93"/>
    </location>
    <ligand>
        <name>biotin</name>
        <dbReference type="ChEBI" id="CHEBI:57586"/>
    </ligand>
</feature>
<dbReference type="RefSeq" id="WP_211800198.1">
    <property type="nucleotide sequence ID" value="NZ_JAGSCS010000004.1"/>
</dbReference>
<dbReference type="GO" id="GO:0005524">
    <property type="term" value="F:ATP binding"/>
    <property type="evidence" value="ECO:0007669"/>
    <property type="project" value="UniProtKB-UniRule"/>
</dbReference>
<dbReference type="CDD" id="cd16442">
    <property type="entry name" value="BPL"/>
    <property type="match status" value="1"/>
</dbReference>
<protein>
    <recommendedName>
        <fullName evidence="5">Bifunctional ligase/repressor BirA</fullName>
    </recommendedName>
    <alternativeName>
        <fullName evidence="5">Biotin--[acetyl-CoA-carboxylase] ligase</fullName>
        <ecNumber evidence="5">6.3.4.15</ecNumber>
    </alternativeName>
    <alternativeName>
        <fullName evidence="5">Biotin--protein ligase</fullName>
    </alternativeName>
    <alternativeName>
        <fullName evidence="5">Biotin-[acetyl-CoA carboxylase] synthetase</fullName>
    </alternativeName>
</protein>
<feature type="DNA-binding region" description="H-T-H motif" evidence="5">
    <location>
        <begin position="20"/>
        <end position="39"/>
    </location>
</feature>
<keyword evidence="5" id="KW-0804">Transcription</keyword>
<dbReference type="InterPro" id="IPR030855">
    <property type="entry name" value="Bifunct_BirA"/>
</dbReference>
<dbReference type="AlphaFoldDB" id="A0A941HPQ0"/>
<dbReference type="Gene3D" id="1.10.10.10">
    <property type="entry name" value="Winged helix-like DNA-binding domain superfamily/Winged helix DNA-binding domain"/>
    <property type="match status" value="1"/>
</dbReference>
<dbReference type="GO" id="GO:0005737">
    <property type="term" value="C:cytoplasm"/>
    <property type="evidence" value="ECO:0007669"/>
    <property type="project" value="TreeGrafter"/>
</dbReference>
<dbReference type="InterPro" id="IPR036388">
    <property type="entry name" value="WH-like_DNA-bd_sf"/>
</dbReference>
<comment type="similarity">
    <text evidence="5">Belongs to the biotin--protein ligase family.</text>
</comment>
<evidence type="ECO:0000313" key="8">
    <source>
        <dbReference type="Proteomes" id="UP000675379"/>
    </source>
</evidence>
<dbReference type="GO" id="GO:0004077">
    <property type="term" value="F:biotin--[biotin carboxyl-carrier protein] ligase activity"/>
    <property type="evidence" value="ECO:0007669"/>
    <property type="project" value="UniProtKB-UniRule"/>
</dbReference>
<dbReference type="PROSITE" id="PS51733">
    <property type="entry name" value="BPL_LPL_CATALYTIC"/>
    <property type="match status" value="1"/>
</dbReference>
<dbReference type="Pfam" id="PF03099">
    <property type="entry name" value="BPL_LplA_LipB"/>
    <property type="match status" value="1"/>
</dbReference>
<evidence type="ECO:0000256" key="1">
    <source>
        <dbReference type="ARBA" id="ARBA00022598"/>
    </source>
</evidence>
<dbReference type="PANTHER" id="PTHR12835">
    <property type="entry name" value="BIOTIN PROTEIN LIGASE"/>
    <property type="match status" value="1"/>
</dbReference>
<feature type="domain" description="BPL/LPL catalytic" evidence="6">
    <location>
        <begin position="78"/>
        <end position="259"/>
    </location>
</feature>
<dbReference type="InterPro" id="IPR036390">
    <property type="entry name" value="WH_DNA-bd_sf"/>
</dbReference>
<feature type="binding site" evidence="5">
    <location>
        <position position="186"/>
    </location>
    <ligand>
        <name>biotin</name>
        <dbReference type="ChEBI" id="CHEBI:57586"/>
    </ligand>
</feature>
<keyword evidence="4 5" id="KW-0092">Biotin</keyword>
<comment type="catalytic activity">
    <reaction evidence="5">
        <text>biotin + L-lysyl-[protein] + ATP = N(6)-biotinyl-L-lysyl-[protein] + AMP + diphosphate + H(+)</text>
        <dbReference type="Rhea" id="RHEA:11756"/>
        <dbReference type="Rhea" id="RHEA-COMP:9752"/>
        <dbReference type="Rhea" id="RHEA-COMP:10505"/>
        <dbReference type="ChEBI" id="CHEBI:15378"/>
        <dbReference type="ChEBI" id="CHEBI:29969"/>
        <dbReference type="ChEBI" id="CHEBI:30616"/>
        <dbReference type="ChEBI" id="CHEBI:33019"/>
        <dbReference type="ChEBI" id="CHEBI:57586"/>
        <dbReference type="ChEBI" id="CHEBI:83144"/>
        <dbReference type="ChEBI" id="CHEBI:456215"/>
        <dbReference type="EC" id="6.3.4.15"/>
    </reaction>
</comment>
<organism evidence="7 8">
    <name type="scientific">Proteiniclasticum sediminis</name>
    <dbReference type="NCBI Taxonomy" id="2804028"/>
    <lineage>
        <taxon>Bacteria</taxon>
        <taxon>Bacillati</taxon>
        <taxon>Bacillota</taxon>
        <taxon>Clostridia</taxon>
        <taxon>Eubacteriales</taxon>
        <taxon>Clostridiaceae</taxon>
        <taxon>Proteiniclasticum</taxon>
    </lineage>
</organism>
<evidence type="ECO:0000256" key="2">
    <source>
        <dbReference type="ARBA" id="ARBA00022741"/>
    </source>
</evidence>
<evidence type="ECO:0000259" key="6">
    <source>
        <dbReference type="PROSITE" id="PS51733"/>
    </source>
</evidence>
<dbReference type="SUPFAM" id="SSF55681">
    <property type="entry name" value="Class II aaRS and biotin synthetases"/>
    <property type="match status" value="1"/>
</dbReference>
<dbReference type="InterPro" id="IPR003142">
    <property type="entry name" value="BPL_C"/>
</dbReference>
<keyword evidence="3 5" id="KW-0067">ATP-binding</keyword>
<keyword evidence="5" id="KW-0678">Repressor</keyword>
<reference evidence="7" key="1">
    <citation type="submission" date="2021-04" db="EMBL/GenBank/DDBJ databases">
        <title>Proteiniclasticum sedimins sp. nov., an obligate anaerobic bacterium isolated from anaerobic sludge.</title>
        <authorList>
            <person name="Liu J."/>
        </authorList>
    </citation>
    <scope>NUCLEOTIDE SEQUENCE</scope>
    <source>
        <strain evidence="7">BAD-10</strain>
    </source>
</reference>
<dbReference type="Pfam" id="PF02237">
    <property type="entry name" value="BPL_C"/>
    <property type="match status" value="1"/>
</dbReference>